<reference evidence="1" key="1">
    <citation type="submission" date="2021-05" db="EMBL/GenBank/DDBJ databases">
        <authorList>
            <person name="Scholz U."/>
            <person name="Mascher M."/>
            <person name="Fiebig A."/>
        </authorList>
    </citation>
    <scope>NUCLEOTIDE SEQUENCE [LARGE SCALE GENOMIC DNA]</scope>
</reference>
<protein>
    <submittedName>
        <fullName evidence="1">Uncharacterized protein</fullName>
    </submittedName>
</protein>
<sequence length="799" mass="89692">MEKIVLVWKVLSFLNLGPSISMFPVGDAGELSLGPWDGSPVAAEAPPPPSEMSASDLLTLIRADKGLQINLLAMFCALLIGFQVVLGSRRRRSGNKIIVSLLRVAYTISFPVFVYTIGLVQSVEATKRIDSQLLWAVGLLLLLGSVDGMSAFRRHEVEHSGGMQAQHIVKTVLVLWLLVSRSDVSEHRWILLLYFLLCWVYSILRFAQRMAALRKASSVHGLVRSAKVVADYMEDIHASGSGPDDVIHDHDLRLRDMMAKCKYLVLGEEKDSIPPSKAPYLSKVGGKGKVVTFDMIWNSKDKLLSPEDDQTRALKDTCLSFAFFKLLKRRFCGLHIAEKGDPAALEFVLANGERAFHLVEVELSFLYDLFYTKYPALFPASPALCVVRFVVLLGLFKVLLFDFALEAITSTILFDLDDKLAEDLLQEATGYSSPAVVFIFFNNILVVVMILSIDILQDVVTRYSNWAIVHYVCDYVRSKKEKEDGECRKGWWMLTAKRWWKRRGLFGIRRRLIKWVAARRARKPTHWWNNKLGQYSLLKLNSYGKKNAFSMLMEKIGEGRKREKDVPLTAEIKTAVLSSLSESSGHQLSVGHSRRSRELRVKTQQLHWAPFELPTSTHTVLVWHIATTICACADHQDDNSDELPAGRIVATRLSGYCAYLLAFVPDMLPDHSYKARQILDAVILDARGRLGRTRTLSERCSDLLKLEAAPIGKVQDMSILILGADLAKCLLSEDNNLPQQWDQLASFWADLVLFLAPSDKPDVHANCLATGGEFMTHLWALLTHAGIHDRPNIHAASHA</sequence>
<evidence type="ECO:0000313" key="1">
    <source>
        <dbReference type="EnsemblPlants" id="AVESA.00010b.r2.1DG0146970.1.CDS.1"/>
    </source>
</evidence>
<dbReference type="Proteomes" id="UP001732700">
    <property type="component" value="Chromosome 1D"/>
</dbReference>
<name>A0ACD5TXZ9_AVESA</name>
<organism evidence="1 2">
    <name type="scientific">Avena sativa</name>
    <name type="common">Oat</name>
    <dbReference type="NCBI Taxonomy" id="4498"/>
    <lineage>
        <taxon>Eukaryota</taxon>
        <taxon>Viridiplantae</taxon>
        <taxon>Streptophyta</taxon>
        <taxon>Embryophyta</taxon>
        <taxon>Tracheophyta</taxon>
        <taxon>Spermatophyta</taxon>
        <taxon>Magnoliopsida</taxon>
        <taxon>Liliopsida</taxon>
        <taxon>Poales</taxon>
        <taxon>Poaceae</taxon>
        <taxon>BOP clade</taxon>
        <taxon>Pooideae</taxon>
        <taxon>Poodae</taxon>
        <taxon>Poeae</taxon>
        <taxon>Poeae Chloroplast Group 1 (Aveneae type)</taxon>
        <taxon>Aveninae</taxon>
        <taxon>Avena</taxon>
    </lineage>
</organism>
<accession>A0ACD5TXZ9</accession>
<proteinExistence type="predicted"/>
<dbReference type="EnsemblPlants" id="AVESA.00010b.r2.1DG0146970.1">
    <property type="protein sequence ID" value="AVESA.00010b.r2.1DG0146970.1.CDS.1"/>
    <property type="gene ID" value="AVESA.00010b.r2.1DG0146970"/>
</dbReference>
<reference evidence="1" key="2">
    <citation type="submission" date="2025-09" db="UniProtKB">
        <authorList>
            <consortium name="EnsemblPlants"/>
        </authorList>
    </citation>
    <scope>IDENTIFICATION</scope>
</reference>
<evidence type="ECO:0000313" key="2">
    <source>
        <dbReference type="Proteomes" id="UP001732700"/>
    </source>
</evidence>
<keyword evidence="2" id="KW-1185">Reference proteome</keyword>